<keyword evidence="8" id="KW-1185">Reference proteome</keyword>
<dbReference type="OMA" id="LHKNYRQ"/>
<comment type="similarity">
    <text evidence="1 5">Belongs to the V-ATPase G subunit family.</text>
</comment>
<comment type="subunit">
    <text evidence="5">V-ATPase is a heteromultimeric enzyme made up of two complexes: the ATP-hydrolytic V1 complex and the proton translocation V0 complex.</text>
</comment>
<keyword evidence="4 5" id="KW-0406">Ion transport</keyword>
<dbReference type="GO" id="GO:0097401">
    <property type="term" value="P:synaptic vesicle lumen acidification"/>
    <property type="evidence" value="ECO:0007669"/>
    <property type="project" value="TreeGrafter"/>
</dbReference>
<evidence type="ECO:0000256" key="5">
    <source>
        <dbReference type="RuleBase" id="RU364019"/>
    </source>
</evidence>
<proteinExistence type="inferred from homology"/>
<keyword evidence="3 5" id="KW-0375">Hydrogen ion transport</keyword>
<organism evidence="7 8">
    <name type="scientific">Haemaphysalis longicornis</name>
    <name type="common">Bush tick</name>
    <dbReference type="NCBI Taxonomy" id="44386"/>
    <lineage>
        <taxon>Eukaryota</taxon>
        <taxon>Metazoa</taxon>
        <taxon>Ecdysozoa</taxon>
        <taxon>Arthropoda</taxon>
        <taxon>Chelicerata</taxon>
        <taxon>Arachnida</taxon>
        <taxon>Acari</taxon>
        <taxon>Parasitiformes</taxon>
        <taxon>Ixodida</taxon>
        <taxon>Ixodoidea</taxon>
        <taxon>Ixodidae</taxon>
        <taxon>Haemaphysalinae</taxon>
        <taxon>Haemaphysalis</taxon>
    </lineage>
</organism>
<comment type="caution">
    <text evidence="7">The sequence shown here is derived from an EMBL/GenBank/DDBJ whole genome shotgun (WGS) entry which is preliminary data.</text>
</comment>
<evidence type="ECO:0000256" key="2">
    <source>
        <dbReference type="ARBA" id="ARBA00022448"/>
    </source>
</evidence>
<reference evidence="7 8" key="1">
    <citation type="journal article" date="2020" name="Cell">
        <title>Large-Scale Comparative Analyses of Tick Genomes Elucidate Their Genetic Diversity and Vector Capacities.</title>
        <authorList>
            <consortium name="Tick Genome and Microbiome Consortium (TIGMIC)"/>
            <person name="Jia N."/>
            <person name="Wang J."/>
            <person name="Shi W."/>
            <person name="Du L."/>
            <person name="Sun Y."/>
            <person name="Zhan W."/>
            <person name="Jiang J.F."/>
            <person name="Wang Q."/>
            <person name="Zhang B."/>
            <person name="Ji P."/>
            <person name="Bell-Sakyi L."/>
            <person name="Cui X.M."/>
            <person name="Yuan T.T."/>
            <person name="Jiang B.G."/>
            <person name="Yang W.F."/>
            <person name="Lam T.T."/>
            <person name="Chang Q.C."/>
            <person name="Ding S.J."/>
            <person name="Wang X.J."/>
            <person name="Zhu J.G."/>
            <person name="Ruan X.D."/>
            <person name="Zhao L."/>
            <person name="Wei J.T."/>
            <person name="Ye R.Z."/>
            <person name="Que T.C."/>
            <person name="Du C.H."/>
            <person name="Zhou Y.H."/>
            <person name="Cheng J.X."/>
            <person name="Dai P.F."/>
            <person name="Guo W.B."/>
            <person name="Han X.H."/>
            <person name="Huang E.J."/>
            <person name="Li L.F."/>
            <person name="Wei W."/>
            <person name="Gao Y.C."/>
            <person name="Liu J.Z."/>
            <person name="Shao H.Z."/>
            <person name="Wang X."/>
            <person name="Wang C.C."/>
            <person name="Yang T.C."/>
            <person name="Huo Q.B."/>
            <person name="Li W."/>
            <person name="Chen H.Y."/>
            <person name="Chen S.E."/>
            <person name="Zhou L.G."/>
            <person name="Ni X.B."/>
            <person name="Tian J.H."/>
            <person name="Sheng Y."/>
            <person name="Liu T."/>
            <person name="Pan Y.S."/>
            <person name="Xia L.Y."/>
            <person name="Li J."/>
            <person name="Zhao F."/>
            <person name="Cao W.C."/>
        </authorList>
    </citation>
    <scope>NUCLEOTIDE SEQUENCE [LARGE SCALE GENOMIC DNA]</scope>
    <source>
        <strain evidence="7">HaeL-2018</strain>
    </source>
</reference>
<comment type="function">
    <text evidence="5">Subunit of the V1 complex of vacuolar(H+)-ATPase (V-ATPase), a multisubunit enzyme composed of a peripheral complex (V1) that hydrolyzes ATP and a membrane integral complex (V0) that translocates protons. V-ATPase is responsible for acidifying and maintaining the pH of intracellular compartments and in some cell types, is targeted to the plasma membrane, where it is responsible for acidifying the extracellular environment.</text>
</comment>
<evidence type="ECO:0000256" key="3">
    <source>
        <dbReference type="ARBA" id="ARBA00022781"/>
    </source>
</evidence>
<protein>
    <recommendedName>
        <fullName evidence="5">V-type proton ATPase subunit G</fullName>
    </recommendedName>
</protein>
<dbReference type="InterPro" id="IPR005124">
    <property type="entry name" value="V-ATPase_G"/>
</dbReference>
<dbReference type="EMBL" id="JABSTR010000008">
    <property type="protein sequence ID" value="KAH9377666.1"/>
    <property type="molecule type" value="Genomic_DNA"/>
</dbReference>
<dbReference type="VEuPathDB" id="VectorBase:HLOH_040675"/>
<dbReference type="GO" id="GO:0046961">
    <property type="term" value="F:proton-transporting ATPase activity, rotational mechanism"/>
    <property type="evidence" value="ECO:0007669"/>
    <property type="project" value="InterPro"/>
</dbReference>
<dbReference type="GO" id="GO:0098793">
    <property type="term" value="C:presynapse"/>
    <property type="evidence" value="ECO:0007669"/>
    <property type="project" value="GOC"/>
</dbReference>
<dbReference type="Gene3D" id="1.20.5.2950">
    <property type="match status" value="1"/>
</dbReference>
<dbReference type="GO" id="GO:0016887">
    <property type="term" value="F:ATP hydrolysis activity"/>
    <property type="evidence" value="ECO:0007669"/>
    <property type="project" value="TreeGrafter"/>
</dbReference>
<dbReference type="NCBIfam" id="TIGR01147">
    <property type="entry name" value="V_ATP_synt_G"/>
    <property type="match status" value="1"/>
</dbReference>
<evidence type="ECO:0000313" key="8">
    <source>
        <dbReference type="Proteomes" id="UP000821853"/>
    </source>
</evidence>
<evidence type="ECO:0000313" key="7">
    <source>
        <dbReference type="EMBL" id="KAH9377666.1"/>
    </source>
</evidence>
<name>A0A9J6GQP6_HAELO</name>
<dbReference type="PANTHER" id="PTHR12713:SF11">
    <property type="entry name" value="V-TYPE PROTON ATPASE SUBUNIT G"/>
    <property type="match status" value="1"/>
</dbReference>
<keyword evidence="6" id="KW-0175">Coiled coil</keyword>
<dbReference type="OrthoDB" id="250802at2759"/>
<sequence>MTSQSQGVQQLLAAEKKASEKVNEARKRSFDFRSFPNLGCVPFREAFPRSPEMCAGCLSWNAGKAKRLKQAKDEAQVEIDKFKADKERQFKEYEAKHMGSKEDIASKIEAETRQKMAEMNQQVAQHKKAVIEKLISLVYEIDPKVHRNFRP</sequence>
<evidence type="ECO:0000256" key="6">
    <source>
        <dbReference type="SAM" id="Coils"/>
    </source>
</evidence>
<evidence type="ECO:0000256" key="4">
    <source>
        <dbReference type="ARBA" id="ARBA00023065"/>
    </source>
</evidence>
<dbReference type="GO" id="GO:0000221">
    <property type="term" value="C:vacuolar proton-transporting V-type ATPase, V1 domain"/>
    <property type="evidence" value="ECO:0007669"/>
    <property type="project" value="TreeGrafter"/>
</dbReference>
<dbReference type="FunFam" id="1.20.5.2950:FF:000001">
    <property type="entry name" value="V-type proton ATPase subunit G"/>
    <property type="match status" value="1"/>
</dbReference>
<dbReference type="PANTHER" id="PTHR12713">
    <property type="entry name" value="VACUOLAR ATP SYNTHASE SUBUNIT G"/>
    <property type="match status" value="1"/>
</dbReference>
<keyword evidence="2 5" id="KW-0813">Transport</keyword>
<dbReference type="Pfam" id="PF03179">
    <property type="entry name" value="V-ATPase_G"/>
    <property type="match status" value="2"/>
</dbReference>
<gene>
    <name evidence="7" type="ORF">HPB48_000524</name>
</gene>
<feature type="coiled-coil region" evidence="6">
    <location>
        <begin position="65"/>
        <end position="129"/>
    </location>
</feature>
<accession>A0A9J6GQP6</accession>
<evidence type="ECO:0000256" key="1">
    <source>
        <dbReference type="ARBA" id="ARBA00010066"/>
    </source>
</evidence>
<dbReference type="Proteomes" id="UP000821853">
    <property type="component" value="Unassembled WGS sequence"/>
</dbReference>
<dbReference type="AlphaFoldDB" id="A0A9J6GQP6"/>